<dbReference type="InterPro" id="IPR001878">
    <property type="entry name" value="Znf_CCHC"/>
</dbReference>
<name>A0A0B1PAM4_UNCNE</name>
<dbReference type="GO" id="GO:0003676">
    <property type="term" value="F:nucleic acid binding"/>
    <property type="evidence" value="ECO:0007669"/>
    <property type="project" value="InterPro"/>
</dbReference>
<dbReference type="PROSITE" id="PS50158">
    <property type="entry name" value="ZF_CCHC"/>
    <property type="match status" value="1"/>
</dbReference>
<dbReference type="EMBL" id="JNVN01000911">
    <property type="protein sequence ID" value="KHJ34380.1"/>
    <property type="molecule type" value="Genomic_DNA"/>
</dbReference>
<organism evidence="4 5">
    <name type="scientific">Uncinula necator</name>
    <name type="common">Grape powdery mildew</name>
    <dbReference type="NCBI Taxonomy" id="52586"/>
    <lineage>
        <taxon>Eukaryota</taxon>
        <taxon>Fungi</taxon>
        <taxon>Dikarya</taxon>
        <taxon>Ascomycota</taxon>
        <taxon>Pezizomycotina</taxon>
        <taxon>Leotiomycetes</taxon>
        <taxon>Erysiphales</taxon>
        <taxon>Erysiphaceae</taxon>
        <taxon>Erysiphe</taxon>
    </lineage>
</organism>
<feature type="region of interest" description="Disordered" evidence="2">
    <location>
        <begin position="192"/>
        <end position="228"/>
    </location>
</feature>
<feature type="region of interest" description="Disordered" evidence="2">
    <location>
        <begin position="120"/>
        <end position="139"/>
    </location>
</feature>
<sequence>MAKKTALPGKTAGSLILWFQQAEHADRAISKGIMWRFELKATEIIRAGFRALQCFKCQRYGHIAKICTAEAKCGKCAGDHNTRECSGKREARCINCGKKHTSWYQSCPVRSAAKVKAVMNRTQDPGSYQQKETRPKNSDYDWQVVGSKKRRAGFAGPQIVGADGEIIERRGPGRPKGLTNRMPNMTIGAAMTPSIPSVPILTTPETSQTVTRESTTEASDAPLCTMTQ</sequence>
<comment type="caution">
    <text evidence="4">The sequence shown here is derived from an EMBL/GenBank/DDBJ whole genome shotgun (WGS) entry which is preliminary data.</text>
</comment>
<dbReference type="Pfam" id="PF00098">
    <property type="entry name" value="zf-CCHC"/>
    <property type="match status" value="1"/>
</dbReference>
<gene>
    <name evidence="4" type="ORF">EV44_g0271</name>
</gene>
<dbReference type="GO" id="GO:0008270">
    <property type="term" value="F:zinc ion binding"/>
    <property type="evidence" value="ECO:0007669"/>
    <property type="project" value="UniProtKB-KW"/>
</dbReference>
<evidence type="ECO:0000259" key="3">
    <source>
        <dbReference type="PROSITE" id="PS50158"/>
    </source>
</evidence>
<dbReference type="Proteomes" id="UP000030854">
    <property type="component" value="Unassembled WGS sequence"/>
</dbReference>
<feature type="compositionally biased region" description="Polar residues" evidence="2">
    <location>
        <begin position="120"/>
        <end position="130"/>
    </location>
</feature>
<evidence type="ECO:0000256" key="1">
    <source>
        <dbReference type="PROSITE-ProRule" id="PRU00047"/>
    </source>
</evidence>
<dbReference type="HOGENOM" id="CLU_1062438_0_0_1"/>
<keyword evidence="5" id="KW-1185">Reference proteome</keyword>
<reference evidence="4 5" key="1">
    <citation type="journal article" date="2014" name="BMC Genomics">
        <title>Adaptive genomic structural variation in the grape powdery mildew pathogen, Erysiphe necator.</title>
        <authorList>
            <person name="Jones L."/>
            <person name="Riaz S."/>
            <person name="Morales-Cruz A."/>
            <person name="Amrine K.C."/>
            <person name="McGuire B."/>
            <person name="Gubler W.D."/>
            <person name="Walker M.A."/>
            <person name="Cantu D."/>
        </authorList>
    </citation>
    <scope>NUCLEOTIDE SEQUENCE [LARGE SCALE GENOMIC DNA]</scope>
    <source>
        <strain evidence="5">c</strain>
    </source>
</reference>
<accession>A0A0B1PAM4</accession>
<keyword evidence="1" id="KW-0862">Zinc</keyword>
<dbReference type="AlphaFoldDB" id="A0A0B1PAM4"/>
<evidence type="ECO:0000313" key="4">
    <source>
        <dbReference type="EMBL" id="KHJ34380.1"/>
    </source>
</evidence>
<feature type="domain" description="CCHC-type" evidence="3">
    <location>
        <begin position="54"/>
        <end position="67"/>
    </location>
</feature>
<evidence type="ECO:0000256" key="2">
    <source>
        <dbReference type="SAM" id="MobiDB-lite"/>
    </source>
</evidence>
<evidence type="ECO:0000313" key="5">
    <source>
        <dbReference type="Proteomes" id="UP000030854"/>
    </source>
</evidence>
<proteinExistence type="predicted"/>
<keyword evidence="1" id="KW-0479">Metal-binding</keyword>
<feature type="compositionally biased region" description="Polar residues" evidence="2">
    <location>
        <begin position="203"/>
        <end position="218"/>
    </location>
</feature>
<protein>
    <submittedName>
        <fullName evidence="4">Putative zinc finger cchc-type protein</fullName>
    </submittedName>
</protein>
<keyword evidence="1" id="KW-0863">Zinc-finger</keyword>